<keyword evidence="2" id="KW-0561">Oxygen transport</keyword>
<proteinExistence type="inferred from homology"/>
<keyword evidence="3" id="KW-0479">Metal-binding</keyword>
<dbReference type="InterPro" id="IPR012312">
    <property type="entry name" value="Hemerythrin-like"/>
</dbReference>
<dbReference type="NCBIfam" id="TIGR02481">
    <property type="entry name" value="hemeryth_dom"/>
    <property type="match status" value="1"/>
</dbReference>
<dbReference type="InterPro" id="IPR050669">
    <property type="entry name" value="Hemerythrin"/>
</dbReference>
<dbReference type="PANTHER" id="PTHR37164:SF1">
    <property type="entry name" value="BACTERIOHEMERYTHRIN"/>
    <property type="match status" value="1"/>
</dbReference>
<evidence type="ECO:0000259" key="5">
    <source>
        <dbReference type="Pfam" id="PF01814"/>
    </source>
</evidence>
<keyword evidence="7" id="KW-1185">Reference proteome</keyword>
<dbReference type="InterPro" id="IPR012827">
    <property type="entry name" value="Hemerythrin_metal-bd"/>
</dbReference>
<evidence type="ECO:0000256" key="1">
    <source>
        <dbReference type="ARBA" id="ARBA00010587"/>
    </source>
</evidence>
<dbReference type="SUPFAM" id="SSF47188">
    <property type="entry name" value="Hemerythrin-like"/>
    <property type="match status" value="1"/>
</dbReference>
<comment type="similarity">
    <text evidence="1">Belongs to the hemerythrin family.</text>
</comment>
<dbReference type="Gene3D" id="1.20.120.50">
    <property type="entry name" value="Hemerythrin-like"/>
    <property type="match status" value="1"/>
</dbReference>
<keyword evidence="2" id="KW-0813">Transport</keyword>
<dbReference type="PANTHER" id="PTHR37164">
    <property type="entry name" value="BACTERIOHEMERYTHRIN"/>
    <property type="match status" value="1"/>
</dbReference>
<gene>
    <name evidence="6" type="ORF">JDW22_05925</name>
</gene>
<evidence type="ECO:0000256" key="4">
    <source>
        <dbReference type="ARBA" id="ARBA00023004"/>
    </source>
</evidence>
<accession>A0ABS1BS64</accession>
<reference evidence="6 7" key="1">
    <citation type="journal article" date="2021" name="Pathogens">
        <title>Isolation and Characterization of Kingella bonacorsii sp. nov., A Novel Kingella Species Detected in a Stable Periodontitis Subject.</title>
        <authorList>
            <person name="Antezack A."/>
            <person name="Boxberger M."/>
            <person name="Rolland C."/>
            <person name="Monnet-Corti V."/>
            <person name="La Scola B."/>
        </authorList>
    </citation>
    <scope>NUCLEOTIDE SEQUENCE [LARGE SCALE GENOMIC DNA]</scope>
    <source>
        <strain evidence="6 7">Marseille-Q4569</strain>
    </source>
</reference>
<dbReference type="RefSeq" id="WP_200522298.1">
    <property type="nucleotide sequence ID" value="NZ_JAEHNZ010000002.1"/>
</dbReference>
<name>A0ABS1BS64_9NEIS</name>
<evidence type="ECO:0000313" key="7">
    <source>
        <dbReference type="Proteomes" id="UP000614058"/>
    </source>
</evidence>
<comment type="caution">
    <text evidence="6">The sequence shown here is derived from an EMBL/GenBank/DDBJ whole genome shotgun (WGS) entry which is preliminary data.</text>
</comment>
<sequence length="139" mass="16508">MAYVYWTHDLETGFPDIDEQHRHLVECLDQLYADQEKGDREEVGKVLEELIFYTADHFAYEERMLEEAHYRLVEQHKKVHLNFVNKVLEFQKRFDAGEDVAQDMLQLLEGWLFRHIRINDMGFVEDVKKAQANAAHKAA</sequence>
<dbReference type="NCBIfam" id="NF002007">
    <property type="entry name" value="PRK00808.1"/>
    <property type="match status" value="1"/>
</dbReference>
<evidence type="ECO:0000313" key="6">
    <source>
        <dbReference type="EMBL" id="MBK0396126.1"/>
    </source>
</evidence>
<feature type="domain" description="Hemerythrin-like" evidence="5">
    <location>
        <begin position="15"/>
        <end position="122"/>
    </location>
</feature>
<organism evidence="6 7">
    <name type="scientific">Kingella bonacorsii</name>
    <dbReference type="NCBI Taxonomy" id="2796361"/>
    <lineage>
        <taxon>Bacteria</taxon>
        <taxon>Pseudomonadati</taxon>
        <taxon>Pseudomonadota</taxon>
        <taxon>Betaproteobacteria</taxon>
        <taxon>Neisseriales</taxon>
        <taxon>Neisseriaceae</taxon>
        <taxon>Kingella</taxon>
    </lineage>
</organism>
<dbReference type="Pfam" id="PF01814">
    <property type="entry name" value="Hemerythrin"/>
    <property type="match status" value="1"/>
</dbReference>
<keyword evidence="4" id="KW-0408">Iron</keyword>
<protein>
    <submittedName>
        <fullName evidence="6">Bacteriohemerythrin</fullName>
    </submittedName>
</protein>
<dbReference type="InterPro" id="IPR035938">
    <property type="entry name" value="Hemerythrin-like_sf"/>
</dbReference>
<dbReference type="PROSITE" id="PS00550">
    <property type="entry name" value="HEMERYTHRINS"/>
    <property type="match status" value="1"/>
</dbReference>
<dbReference type="EMBL" id="JAEHNZ010000002">
    <property type="protein sequence ID" value="MBK0396126.1"/>
    <property type="molecule type" value="Genomic_DNA"/>
</dbReference>
<dbReference type="NCBIfam" id="NF033749">
    <property type="entry name" value="bact_hemeryth"/>
    <property type="match status" value="1"/>
</dbReference>
<dbReference type="InterPro" id="IPR016131">
    <property type="entry name" value="Haemerythrin_Fe_BS"/>
</dbReference>
<evidence type="ECO:0000256" key="2">
    <source>
        <dbReference type="ARBA" id="ARBA00022621"/>
    </source>
</evidence>
<evidence type="ECO:0000256" key="3">
    <source>
        <dbReference type="ARBA" id="ARBA00022723"/>
    </source>
</evidence>
<dbReference type="CDD" id="cd12107">
    <property type="entry name" value="Hemerythrin"/>
    <property type="match status" value="1"/>
</dbReference>
<dbReference type="Proteomes" id="UP000614058">
    <property type="component" value="Unassembled WGS sequence"/>
</dbReference>